<gene>
    <name evidence="2" type="ORF">B0H65DRAFT_509085</name>
</gene>
<dbReference type="AlphaFoldDB" id="A0AAE0JFE9"/>
<sequence>MSHPYSDNLYSYPGLGNDEDIEEAAGPQQDQRQIQNVSLPIDDFINNTSESSFNSPFSPPPLDEDPSLDPSMTGDSKAREAARLSGRDEDIYDADEGETTHQSSRIDGGYPSLPVSSSTYATPSAHSQPHQAAYYPHFPSQADSSSSPYIPPTSGSPYAAYPQHHQSTSSQGSSPFLFEAPPAYTPSPTSASPTSPLNSHAASSTTYQTFPQATTPPSSSTDSMGRPDESTGLLNRGPESMGNPGDGPENTNPTWTERARNRLPSRETVRKTLLALIVAVLLLGIVTPSSNSDHNNNPSSPSRPGHGDGRGGSSPSTPPVMQYPDVDNESDWFSRYRCRGGRTITRPTETYDVSFSSSKHLTINQERLDDGDTHHYDTYVQIQGEVIVRRSGKDTPDPSIVLDVIVNDDRIPIETHWNPSDQALTIKTPDGLNTGERNLKLCATVKATVWVPEDAELNYLQIATIHLGVQLLDNLSLTVKTLARFDAVVGNIISASSGASKNNNKEVPRDTSPDSYTFHPRKCEAGTTSGQIYGVWPLFDSLTLKSTSGDIKVGIEPHDNWDKDSMSAPQSAELSIRSASGDLDFREHGVSVTGKTPPQVPKRDYILDVHTTSGNVHGLAAFRSYATVKSTSGTLKLGLLPVLKSAEDDHPVEVSTSSTSGSTTITIFDPVYFSSSSQVATTPNPAFRNLYNQHTSTSGDFHLYLPSSWEGEIVMTSLSGKLAVAGKDVQIIKSGEQWPGFNKELVAKKGSEGSRVRVGLTSGSGEVRVG</sequence>
<evidence type="ECO:0000256" key="1">
    <source>
        <dbReference type="SAM" id="MobiDB-lite"/>
    </source>
</evidence>
<reference evidence="2" key="1">
    <citation type="journal article" date="2023" name="Mol. Phylogenet. Evol.">
        <title>Genome-scale phylogeny and comparative genomics of the fungal order Sordariales.</title>
        <authorList>
            <person name="Hensen N."/>
            <person name="Bonometti L."/>
            <person name="Westerberg I."/>
            <person name="Brannstrom I.O."/>
            <person name="Guillou S."/>
            <person name="Cros-Aarteil S."/>
            <person name="Calhoun S."/>
            <person name="Haridas S."/>
            <person name="Kuo A."/>
            <person name="Mondo S."/>
            <person name="Pangilinan J."/>
            <person name="Riley R."/>
            <person name="LaButti K."/>
            <person name="Andreopoulos B."/>
            <person name="Lipzen A."/>
            <person name="Chen C."/>
            <person name="Yan M."/>
            <person name="Daum C."/>
            <person name="Ng V."/>
            <person name="Clum A."/>
            <person name="Steindorff A."/>
            <person name="Ohm R.A."/>
            <person name="Martin F."/>
            <person name="Silar P."/>
            <person name="Natvig D.O."/>
            <person name="Lalanne C."/>
            <person name="Gautier V."/>
            <person name="Ament-Velasquez S.L."/>
            <person name="Kruys A."/>
            <person name="Hutchinson M.I."/>
            <person name="Powell A.J."/>
            <person name="Barry K."/>
            <person name="Miller A.N."/>
            <person name="Grigoriev I.V."/>
            <person name="Debuchy R."/>
            <person name="Gladieux P."/>
            <person name="Hiltunen Thoren M."/>
            <person name="Johannesson H."/>
        </authorList>
    </citation>
    <scope>NUCLEOTIDE SEQUENCE</scope>
    <source>
        <strain evidence="2">CBS 560.94</strain>
    </source>
</reference>
<feature type="compositionally biased region" description="Polar residues" evidence="1">
    <location>
        <begin position="114"/>
        <end position="130"/>
    </location>
</feature>
<keyword evidence="3" id="KW-1185">Reference proteome</keyword>
<feature type="region of interest" description="Disordered" evidence="1">
    <location>
        <begin position="288"/>
        <end position="327"/>
    </location>
</feature>
<feature type="compositionally biased region" description="Basic and acidic residues" evidence="1">
    <location>
        <begin position="76"/>
        <end position="89"/>
    </location>
</feature>
<proteinExistence type="predicted"/>
<evidence type="ECO:0008006" key="4">
    <source>
        <dbReference type="Google" id="ProtNLM"/>
    </source>
</evidence>
<dbReference type="EMBL" id="JAUEPP010000004">
    <property type="protein sequence ID" value="KAK3345361.1"/>
    <property type="molecule type" value="Genomic_DNA"/>
</dbReference>
<dbReference type="GeneID" id="87865433"/>
<dbReference type="RefSeq" id="XP_062681974.1">
    <property type="nucleotide sequence ID" value="XM_062828279.1"/>
</dbReference>
<feature type="compositionally biased region" description="Low complexity" evidence="1">
    <location>
        <begin position="163"/>
        <end position="196"/>
    </location>
</feature>
<feature type="region of interest" description="Disordered" evidence="1">
    <location>
        <begin position="1"/>
        <end position="263"/>
    </location>
</feature>
<feature type="compositionally biased region" description="Polar residues" evidence="1">
    <location>
        <begin position="197"/>
        <end position="223"/>
    </location>
</feature>
<feature type="compositionally biased region" description="Polar residues" evidence="1">
    <location>
        <begin position="28"/>
        <end position="38"/>
    </location>
</feature>
<evidence type="ECO:0000313" key="2">
    <source>
        <dbReference type="EMBL" id="KAK3345361.1"/>
    </source>
</evidence>
<reference evidence="2" key="2">
    <citation type="submission" date="2023-06" db="EMBL/GenBank/DDBJ databases">
        <authorList>
            <consortium name="Lawrence Berkeley National Laboratory"/>
            <person name="Haridas S."/>
            <person name="Hensen N."/>
            <person name="Bonometti L."/>
            <person name="Westerberg I."/>
            <person name="Brannstrom I.O."/>
            <person name="Guillou S."/>
            <person name="Cros-Aarteil S."/>
            <person name="Calhoun S."/>
            <person name="Kuo A."/>
            <person name="Mondo S."/>
            <person name="Pangilinan J."/>
            <person name="Riley R."/>
            <person name="Labutti K."/>
            <person name="Andreopoulos B."/>
            <person name="Lipzen A."/>
            <person name="Chen C."/>
            <person name="Yanf M."/>
            <person name="Daum C."/>
            <person name="Ng V."/>
            <person name="Clum A."/>
            <person name="Steindorff A."/>
            <person name="Ohm R."/>
            <person name="Martin F."/>
            <person name="Silar P."/>
            <person name="Natvig D."/>
            <person name="Lalanne C."/>
            <person name="Gautier V."/>
            <person name="Ament-Velasquez S.L."/>
            <person name="Kruys A."/>
            <person name="Hutchinson M.I."/>
            <person name="Powell A.J."/>
            <person name="Barry K."/>
            <person name="Miller A.N."/>
            <person name="Grigoriev I.V."/>
            <person name="Debuchy R."/>
            <person name="Gladieux P."/>
            <person name="Thoren M.H."/>
            <person name="Johannesson H."/>
        </authorList>
    </citation>
    <scope>NUCLEOTIDE SEQUENCE</scope>
    <source>
        <strain evidence="2">CBS 560.94</strain>
    </source>
</reference>
<organism evidence="2 3">
    <name type="scientific">Neurospora tetraspora</name>
    <dbReference type="NCBI Taxonomy" id="94610"/>
    <lineage>
        <taxon>Eukaryota</taxon>
        <taxon>Fungi</taxon>
        <taxon>Dikarya</taxon>
        <taxon>Ascomycota</taxon>
        <taxon>Pezizomycotina</taxon>
        <taxon>Sordariomycetes</taxon>
        <taxon>Sordariomycetidae</taxon>
        <taxon>Sordariales</taxon>
        <taxon>Sordariaceae</taxon>
        <taxon>Neurospora</taxon>
    </lineage>
</organism>
<dbReference type="Proteomes" id="UP001278500">
    <property type="component" value="Unassembled WGS sequence"/>
</dbReference>
<name>A0AAE0JFE9_9PEZI</name>
<feature type="compositionally biased region" description="Low complexity" evidence="1">
    <location>
        <begin position="288"/>
        <end position="304"/>
    </location>
</feature>
<comment type="caution">
    <text evidence="2">The sequence shown here is derived from an EMBL/GenBank/DDBJ whole genome shotgun (WGS) entry which is preliminary data.</text>
</comment>
<feature type="compositionally biased region" description="Polar residues" evidence="1">
    <location>
        <begin position="141"/>
        <end position="156"/>
    </location>
</feature>
<evidence type="ECO:0000313" key="3">
    <source>
        <dbReference type="Proteomes" id="UP001278500"/>
    </source>
</evidence>
<accession>A0AAE0JFE9</accession>
<protein>
    <recommendedName>
        <fullName evidence="4">Adhesin domain-containing protein</fullName>
    </recommendedName>
</protein>